<dbReference type="RefSeq" id="XP_060280431.1">
    <property type="nucleotide sequence ID" value="XM_060422591.1"/>
</dbReference>
<evidence type="ECO:0008006" key="4">
    <source>
        <dbReference type="Google" id="ProtNLM"/>
    </source>
</evidence>
<keyword evidence="1" id="KW-0472">Membrane</keyword>
<accession>A0AAJ0FIB8</accession>
<reference evidence="2" key="1">
    <citation type="submission" date="2023-06" db="EMBL/GenBank/DDBJ databases">
        <title>Genome-scale phylogeny and comparative genomics of the fungal order Sordariales.</title>
        <authorList>
            <consortium name="Lawrence Berkeley National Laboratory"/>
            <person name="Hensen N."/>
            <person name="Bonometti L."/>
            <person name="Westerberg I."/>
            <person name="Brannstrom I.O."/>
            <person name="Guillou S."/>
            <person name="Cros-Aarteil S."/>
            <person name="Calhoun S."/>
            <person name="Haridas S."/>
            <person name="Kuo A."/>
            <person name="Mondo S."/>
            <person name="Pangilinan J."/>
            <person name="Riley R."/>
            <person name="Labutti K."/>
            <person name="Andreopoulos B."/>
            <person name="Lipzen A."/>
            <person name="Chen C."/>
            <person name="Yanf M."/>
            <person name="Daum C."/>
            <person name="Ng V."/>
            <person name="Clum A."/>
            <person name="Steindorff A."/>
            <person name="Ohm R."/>
            <person name="Martin F."/>
            <person name="Silar P."/>
            <person name="Natvig D."/>
            <person name="Lalanne C."/>
            <person name="Gautier V."/>
            <person name="Ament-Velasquez S.L."/>
            <person name="Kruys A."/>
            <person name="Hutchinson M.I."/>
            <person name="Powell A.J."/>
            <person name="Barry K."/>
            <person name="Miller A.N."/>
            <person name="Grigoriev I.V."/>
            <person name="Debuchy R."/>
            <person name="Gladieux P."/>
            <person name="Thoren M.H."/>
            <person name="Johannesson H."/>
        </authorList>
    </citation>
    <scope>NUCLEOTIDE SEQUENCE</scope>
    <source>
        <strain evidence="2">8032-3</strain>
    </source>
</reference>
<proteinExistence type="predicted"/>
<sequence length="654" mass="73290">MSSNGSGKQTDSDSGSGQSSDDVANLIIAVVALIISVIAFVIATLQALQQYYGTATGYSSCTEEIMGKWAAFTHRRMKWSEFRFQVEFEVPVIFVARPENQKGPLGSHDQKAIVFMDGSPRSLEESHTRSQKEFNQRRTQRILAGTRQGVHTADNEEASWLALLMAIQRMEGESRGWQQTQTGYSSPVAHNPPHSIIACLQSKKKSWDSMPPNLTKPYAYTTIAHLVEIAAMLGIYWKDFNLNEDRYRARGNGFSIIGSYVEGLGIAFTFQKVGPTWFEENRVVPNYRIKELCFGFCPTIFRGEHDVLYADEPKDRGTLQLGSLAEIAETLVVFGCNNKTVNFFRKHDEKARYSHLFPVPFEILGMVGIVLQVENTAFRALPNPTVFTWDTESFSLHALMLEYASALQERQRSGDKLLKDNPEIAKILLAADNIENAFSDWQLGLPMAGAAKDAVVTPDVYPPALLAALRAAIRGCDEYLKQPDRLRLVQQVLRVHVQEVLDTLNPDDDEDDADDGRGGSVAYGREVHHLGDAADAGDFREQYKGSKAVLQSLDSASSGERHRLAAKLYVSFLRRRVVQVVCGELDMGRKRERRLSLVSTDTISGAAVGKQVNDTWCMLVFRMMCWLLLHDFHKKDIHVSKSDVFESRMPVYVT</sequence>
<keyword evidence="1" id="KW-1133">Transmembrane helix</keyword>
<dbReference type="Proteomes" id="UP001244011">
    <property type="component" value="Unassembled WGS sequence"/>
</dbReference>
<evidence type="ECO:0000256" key="1">
    <source>
        <dbReference type="SAM" id="Phobius"/>
    </source>
</evidence>
<feature type="transmembrane region" description="Helical" evidence="1">
    <location>
        <begin position="23"/>
        <end position="45"/>
    </location>
</feature>
<organism evidence="2 3">
    <name type="scientific">Phialemonium atrogriseum</name>
    <dbReference type="NCBI Taxonomy" id="1093897"/>
    <lineage>
        <taxon>Eukaryota</taxon>
        <taxon>Fungi</taxon>
        <taxon>Dikarya</taxon>
        <taxon>Ascomycota</taxon>
        <taxon>Pezizomycotina</taxon>
        <taxon>Sordariomycetes</taxon>
        <taxon>Sordariomycetidae</taxon>
        <taxon>Cephalothecales</taxon>
        <taxon>Cephalothecaceae</taxon>
        <taxon>Phialemonium</taxon>
    </lineage>
</organism>
<name>A0AAJ0FIB8_9PEZI</name>
<comment type="caution">
    <text evidence="2">The sequence shown here is derived from an EMBL/GenBank/DDBJ whole genome shotgun (WGS) entry which is preliminary data.</text>
</comment>
<evidence type="ECO:0000313" key="3">
    <source>
        <dbReference type="Proteomes" id="UP001244011"/>
    </source>
</evidence>
<keyword evidence="3" id="KW-1185">Reference proteome</keyword>
<dbReference type="EMBL" id="MU839021">
    <property type="protein sequence ID" value="KAK1764218.1"/>
    <property type="molecule type" value="Genomic_DNA"/>
</dbReference>
<protein>
    <recommendedName>
        <fullName evidence="4">Modin</fullName>
    </recommendedName>
</protein>
<evidence type="ECO:0000313" key="2">
    <source>
        <dbReference type="EMBL" id="KAK1764218.1"/>
    </source>
</evidence>
<gene>
    <name evidence="2" type="ORF">QBC33DRAFT_201770</name>
</gene>
<keyword evidence="1" id="KW-0812">Transmembrane</keyword>
<dbReference type="AlphaFoldDB" id="A0AAJ0FIB8"/>
<dbReference type="GeneID" id="85305778"/>